<evidence type="ECO:0000313" key="1">
    <source>
        <dbReference type="EMBL" id="KAK9113989.1"/>
    </source>
</evidence>
<evidence type="ECO:0000313" key="2">
    <source>
        <dbReference type="Proteomes" id="UP001420932"/>
    </source>
</evidence>
<dbReference type="Proteomes" id="UP001420932">
    <property type="component" value="Unassembled WGS sequence"/>
</dbReference>
<keyword evidence="2" id="KW-1185">Reference proteome</keyword>
<protein>
    <submittedName>
        <fullName evidence="1">Uncharacterized protein</fullName>
    </submittedName>
</protein>
<reference evidence="1 2" key="1">
    <citation type="submission" date="2024-01" db="EMBL/GenBank/DDBJ databases">
        <title>Genome assemblies of Stephania.</title>
        <authorList>
            <person name="Yang L."/>
        </authorList>
    </citation>
    <scope>NUCLEOTIDE SEQUENCE [LARGE SCALE GENOMIC DNA]</scope>
    <source>
        <strain evidence="1">YNDBR</strain>
        <tissue evidence="1">Leaf</tissue>
    </source>
</reference>
<sequence length="180" mass="20167">MGKALRAAIGDDAGFDLCAEFDIFFHVMDETQFLIENECDKGADPASIESSNDHEALPECFEVLQTPLLYLSKPLCMAAYGTPVVETLLNSDSVLETAYDLVYDADSNGDATSGNVIEGSKPMTIQGILDEMSYEMVIYSYPFFKRNETGCLLVGYDFKYIRSRAGVIRYWDMAFENEYE</sequence>
<name>A0AAP0IEG8_9MAGN</name>
<gene>
    <name evidence="1" type="ORF">Syun_020786</name>
</gene>
<accession>A0AAP0IEG8</accession>
<proteinExistence type="predicted"/>
<organism evidence="1 2">
    <name type="scientific">Stephania yunnanensis</name>
    <dbReference type="NCBI Taxonomy" id="152371"/>
    <lineage>
        <taxon>Eukaryota</taxon>
        <taxon>Viridiplantae</taxon>
        <taxon>Streptophyta</taxon>
        <taxon>Embryophyta</taxon>
        <taxon>Tracheophyta</taxon>
        <taxon>Spermatophyta</taxon>
        <taxon>Magnoliopsida</taxon>
        <taxon>Ranunculales</taxon>
        <taxon>Menispermaceae</taxon>
        <taxon>Menispermoideae</taxon>
        <taxon>Cissampelideae</taxon>
        <taxon>Stephania</taxon>
    </lineage>
</organism>
<dbReference type="AlphaFoldDB" id="A0AAP0IEG8"/>
<comment type="caution">
    <text evidence="1">The sequence shown here is derived from an EMBL/GenBank/DDBJ whole genome shotgun (WGS) entry which is preliminary data.</text>
</comment>
<dbReference type="EMBL" id="JBBNAF010000009">
    <property type="protein sequence ID" value="KAK9113989.1"/>
    <property type="molecule type" value="Genomic_DNA"/>
</dbReference>